<dbReference type="InterPro" id="IPR003680">
    <property type="entry name" value="Flavodoxin_fold"/>
</dbReference>
<dbReference type="InterPro" id="IPR029039">
    <property type="entry name" value="Flavoprotein-like_sf"/>
</dbReference>
<evidence type="ECO:0000256" key="2">
    <source>
        <dbReference type="ARBA" id="ARBA00023002"/>
    </source>
</evidence>
<dbReference type="Gene3D" id="3.40.50.360">
    <property type="match status" value="1"/>
</dbReference>
<dbReference type="Pfam" id="PF02525">
    <property type="entry name" value="Flavodoxin_2"/>
    <property type="match status" value="1"/>
</dbReference>
<organism evidence="4 5">
    <name type="scientific">Chitinophaga chungangae</name>
    <dbReference type="NCBI Taxonomy" id="2821488"/>
    <lineage>
        <taxon>Bacteria</taxon>
        <taxon>Pseudomonadati</taxon>
        <taxon>Bacteroidota</taxon>
        <taxon>Chitinophagia</taxon>
        <taxon>Chitinophagales</taxon>
        <taxon>Chitinophagaceae</taxon>
        <taxon>Chitinophaga</taxon>
    </lineage>
</organism>
<dbReference type="SUPFAM" id="SSF52218">
    <property type="entry name" value="Flavoproteins"/>
    <property type="match status" value="1"/>
</dbReference>
<comment type="similarity">
    <text evidence="1">Belongs to the NAD(P)H dehydrogenase (quinone) family.</text>
</comment>
<gene>
    <name evidence="4" type="ORF">J7I43_06245</name>
</gene>
<reference evidence="5" key="1">
    <citation type="submission" date="2021-03" db="EMBL/GenBank/DDBJ databases">
        <title>Assistant Professor.</title>
        <authorList>
            <person name="Huq M.A."/>
        </authorList>
    </citation>
    <scope>NUCLEOTIDE SEQUENCE [LARGE SCALE GENOMIC DNA]</scope>
    <source>
        <strain evidence="5">MAH-28</strain>
    </source>
</reference>
<protein>
    <submittedName>
        <fullName evidence="4">NAD(P)H-dependent oxidoreductase</fullName>
    </submittedName>
</protein>
<evidence type="ECO:0000313" key="4">
    <source>
        <dbReference type="EMBL" id="MBO9151800.1"/>
    </source>
</evidence>
<dbReference type="InterPro" id="IPR051545">
    <property type="entry name" value="NAD(P)H_dehydrogenase_qn"/>
</dbReference>
<sequence>MKHLIVYAHPNTSSANHHLKETAAAAIRRAGHEVEIRDLYAIGFDPVLSLQDMQGQMKGENEENIVREQEYIRRADAVTFIYPVWWTGMPAIMKGYVDRVMTYGFAYRYDQGVQQGLLRGKAAYIFNTHGKSHEEYRASGMDNALRLTSDAGIYRYCGFDVKQHLFFDRADRATAEVLAVWARDVEAAYSAC</sequence>
<dbReference type="PANTHER" id="PTHR10204">
    <property type="entry name" value="NAD P H OXIDOREDUCTASE-RELATED"/>
    <property type="match status" value="1"/>
</dbReference>
<evidence type="ECO:0000259" key="3">
    <source>
        <dbReference type="Pfam" id="PF02525"/>
    </source>
</evidence>
<comment type="caution">
    <text evidence="4">The sequence shown here is derived from an EMBL/GenBank/DDBJ whole genome shotgun (WGS) entry which is preliminary data.</text>
</comment>
<evidence type="ECO:0000256" key="1">
    <source>
        <dbReference type="ARBA" id="ARBA00006252"/>
    </source>
</evidence>
<keyword evidence="2" id="KW-0560">Oxidoreductase</keyword>
<accession>A0ABS3YAU8</accession>
<keyword evidence="5" id="KW-1185">Reference proteome</keyword>
<dbReference type="RefSeq" id="WP_209144348.1">
    <property type="nucleotide sequence ID" value="NZ_JAGHKP010000001.1"/>
</dbReference>
<feature type="domain" description="Flavodoxin-like fold" evidence="3">
    <location>
        <begin position="1"/>
        <end position="174"/>
    </location>
</feature>
<dbReference type="Proteomes" id="UP000679126">
    <property type="component" value="Unassembled WGS sequence"/>
</dbReference>
<dbReference type="EMBL" id="JAGHKP010000001">
    <property type="protein sequence ID" value="MBO9151800.1"/>
    <property type="molecule type" value="Genomic_DNA"/>
</dbReference>
<evidence type="ECO:0000313" key="5">
    <source>
        <dbReference type="Proteomes" id="UP000679126"/>
    </source>
</evidence>
<name>A0ABS3YAU8_9BACT</name>
<proteinExistence type="inferred from homology"/>
<dbReference type="PANTHER" id="PTHR10204:SF34">
    <property type="entry name" value="NAD(P)H DEHYDROGENASE [QUINONE] 1 ISOFORM 1"/>
    <property type="match status" value="1"/>
</dbReference>